<evidence type="ECO:0000256" key="3">
    <source>
        <dbReference type="ARBA" id="ARBA00022448"/>
    </source>
</evidence>
<dbReference type="GO" id="GO:0140359">
    <property type="term" value="F:ABC-type transporter activity"/>
    <property type="evidence" value="ECO:0007669"/>
    <property type="project" value="InterPro"/>
</dbReference>
<dbReference type="Pfam" id="PF01061">
    <property type="entry name" value="ABC2_membrane"/>
    <property type="match status" value="1"/>
</dbReference>
<dbReference type="PANTHER" id="PTHR48041">
    <property type="entry name" value="ABC TRANSPORTER G FAMILY MEMBER 28"/>
    <property type="match status" value="1"/>
</dbReference>
<dbReference type="PROSITE" id="PS00211">
    <property type="entry name" value="ABC_TRANSPORTER_1"/>
    <property type="match status" value="1"/>
</dbReference>
<protein>
    <recommendedName>
        <fullName evidence="10">ABC transporter domain-containing protein</fullName>
    </recommendedName>
</protein>
<dbReference type="InterPro" id="IPR017871">
    <property type="entry name" value="ABC_transporter-like_CS"/>
</dbReference>
<feature type="transmembrane region" description="Helical" evidence="9">
    <location>
        <begin position="414"/>
        <end position="431"/>
    </location>
</feature>
<accession>A0A085LUC0</accession>
<dbReference type="GO" id="GO:0005886">
    <property type="term" value="C:plasma membrane"/>
    <property type="evidence" value="ECO:0007669"/>
    <property type="project" value="TreeGrafter"/>
</dbReference>
<reference evidence="11 12" key="1">
    <citation type="journal article" date="2014" name="Nat. Genet.">
        <title>Genome and transcriptome of the porcine whipworm Trichuris suis.</title>
        <authorList>
            <person name="Jex A.R."/>
            <person name="Nejsum P."/>
            <person name="Schwarz E.M."/>
            <person name="Hu L."/>
            <person name="Young N.D."/>
            <person name="Hall R.S."/>
            <person name="Korhonen P.K."/>
            <person name="Liao S."/>
            <person name="Thamsborg S."/>
            <person name="Xia J."/>
            <person name="Xu P."/>
            <person name="Wang S."/>
            <person name="Scheerlinck J.P."/>
            <person name="Hofmann A."/>
            <person name="Sternberg P.W."/>
            <person name="Wang J."/>
            <person name="Gasser R.B."/>
        </authorList>
    </citation>
    <scope>NUCLEOTIDE SEQUENCE [LARGE SCALE GENOMIC DNA]</scope>
    <source>
        <strain evidence="11">DCEP-RM93M</strain>
    </source>
</reference>
<evidence type="ECO:0000313" key="11">
    <source>
        <dbReference type="EMBL" id="KFD48566.1"/>
    </source>
</evidence>
<evidence type="ECO:0000256" key="8">
    <source>
        <dbReference type="ARBA" id="ARBA00023136"/>
    </source>
</evidence>
<dbReference type="InterPro" id="IPR027417">
    <property type="entry name" value="P-loop_NTPase"/>
</dbReference>
<dbReference type="PANTHER" id="PTHR48041:SF139">
    <property type="entry name" value="PROTEIN SCARLET"/>
    <property type="match status" value="1"/>
</dbReference>
<keyword evidence="4 9" id="KW-0812">Transmembrane</keyword>
<comment type="subcellular location">
    <subcellularLocation>
        <location evidence="1">Membrane</location>
        <topology evidence="1">Multi-pass membrane protein</topology>
    </subcellularLocation>
</comment>
<dbReference type="InterPro" id="IPR050352">
    <property type="entry name" value="ABCG_transporters"/>
</dbReference>
<proteinExistence type="inferred from homology"/>
<dbReference type="EMBL" id="KL363290">
    <property type="protein sequence ID" value="KFD48566.1"/>
    <property type="molecule type" value="Genomic_DNA"/>
</dbReference>
<dbReference type="Gene3D" id="3.40.50.300">
    <property type="entry name" value="P-loop containing nucleotide triphosphate hydrolases"/>
    <property type="match status" value="1"/>
</dbReference>
<evidence type="ECO:0000256" key="4">
    <source>
        <dbReference type="ARBA" id="ARBA00022692"/>
    </source>
</evidence>
<feature type="transmembrane region" description="Helical" evidence="9">
    <location>
        <begin position="498"/>
        <end position="520"/>
    </location>
</feature>
<dbReference type="GO" id="GO:0005524">
    <property type="term" value="F:ATP binding"/>
    <property type="evidence" value="ECO:0007669"/>
    <property type="project" value="UniProtKB-KW"/>
</dbReference>
<feature type="transmembrane region" description="Helical" evidence="9">
    <location>
        <begin position="443"/>
        <end position="459"/>
    </location>
</feature>
<dbReference type="AlphaFoldDB" id="A0A085LUC0"/>
<feature type="domain" description="ABC transporter" evidence="10">
    <location>
        <begin position="46"/>
        <end position="318"/>
    </location>
</feature>
<gene>
    <name evidence="11" type="ORF">M513_10577</name>
</gene>
<evidence type="ECO:0000259" key="10">
    <source>
        <dbReference type="PROSITE" id="PS50893"/>
    </source>
</evidence>
<evidence type="ECO:0000256" key="9">
    <source>
        <dbReference type="SAM" id="Phobius"/>
    </source>
</evidence>
<dbReference type="InterPro" id="IPR013525">
    <property type="entry name" value="ABC2_TM"/>
</dbReference>
<evidence type="ECO:0000256" key="7">
    <source>
        <dbReference type="ARBA" id="ARBA00022989"/>
    </source>
</evidence>
<evidence type="ECO:0000313" key="12">
    <source>
        <dbReference type="Proteomes" id="UP000030764"/>
    </source>
</evidence>
<evidence type="ECO:0000256" key="6">
    <source>
        <dbReference type="ARBA" id="ARBA00022840"/>
    </source>
</evidence>
<dbReference type="InterPro" id="IPR003593">
    <property type="entry name" value="AAA+_ATPase"/>
</dbReference>
<keyword evidence="7 9" id="KW-1133">Transmembrane helix</keyword>
<dbReference type="SUPFAM" id="SSF52540">
    <property type="entry name" value="P-loop containing nucleoside triphosphate hydrolases"/>
    <property type="match status" value="1"/>
</dbReference>
<sequence length="585" mass="65609">MNSFPDCCITEEQAWLLNQTFGEHDDTYGSIELSDRFGYECVPVTLQWKDLCVSAVRRQYGSLSLYGKKEIVPIIKNVSGFVRPGELVALLGPSGAGKTTLLNVLTGRNCRSLVVDGLVTVNGQSIGRRIGAISAYVQQENFFIGSITVREHLIFQALLRLPRNMSRERKLARVEEVISEFGLMKCANLVIRPPGLSQGISGGEAKRVAFASQMLTNPSIVFCDEPTTGLDSFMAEGVVSFLQGLASRGKTVLCTIHQPPSTVFSMFHKLPLNKAVAIRLFSHAVSRVIILAEGRLAFFGTVNEALTFFASLDLACPLSYNPSDFFIHSLAIDPSNKEESKLRMLAITERFEESKYGAMLQHVVDREEKSAAQVEVCFPGKMRFEASWLRQFVCLCRRNFISTGLGKGIYGVRYAQKLFFAIFVGLLYFQTPLNQSGIMNRNGVLFFFIAHFSFPVLPREYPTFYREHQDYVYTVSSYYASKIIFFVCLYPPKVTFQILVYSIDGLLFLLIAYFMIGLLLSASCPTLPIALALVGPILTLFQLTGGLFANVSTLPSYFSWIQYLSWFRHGYEAYLITNWHDVNNI</sequence>
<keyword evidence="8 9" id="KW-0472">Membrane</keyword>
<dbReference type="PRINTS" id="PR00364">
    <property type="entry name" value="DISEASERSIST"/>
</dbReference>
<feature type="non-terminal residue" evidence="11">
    <location>
        <position position="585"/>
    </location>
</feature>
<evidence type="ECO:0000256" key="2">
    <source>
        <dbReference type="ARBA" id="ARBA00005814"/>
    </source>
</evidence>
<feature type="transmembrane region" description="Helical" evidence="9">
    <location>
        <begin position="471"/>
        <end position="491"/>
    </location>
</feature>
<organism evidence="11 12">
    <name type="scientific">Trichuris suis</name>
    <name type="common">pig whipworm</name>
    <dbReference type="NCBI Taxonomy" id="68888"/>
    <lineage>
        <taxon>Eukaryota</taxon>
        <taxon>Metazoa</taxon>
        <taxon>Ecdysozoa</taxon>
        <taxon>Nematoda</taxon>
        <taxon>Enoplea</taxon>
        <taxon>Dorylaimia</taxon>
        <taxon>Trichinellida</taxon>
        <taxon>Trichuridae</taxon>
        <taxon>Trichuris</taxon>
    </lineage>
</organism>
<dbReference type="Pfam" id="PF00005">
    <property type="entry name" value="ABC_tran"/>
    <property type="match status" value="1"/>
</dbReference>
<comment type="similarity">
    <text evidence="2">Belongs to the ABC transporter superfamily. ABCG family. Eye pigment precursor importer (TC 3.A.1.204) subfamily.</text>
</comment>
<evidence type="ECO:0000256" key="5">
    <source>
        <dbReference type="ARBA" id="ARBA00022741"/>
    </source>
</evidence>
<dbReference type="PROSITE" id="PS50893">
    <property type="entry name" value="ABC_TRANSPORTER_2"/>
    <property type="match status" value="1"/>
</dbReference>
<dbReference type="Proteomes" id="UP000030764">
    <property type="component" value="Unassembled WGS sequence"/>
</dbReference>
<feature type="transmembrane region" description="Helical" evidence="9">
    <location>
        <begin position="526"/>
        <end position="549"/>
    </location>
</feature>
<keyword evidence="5" id="KW-0547">Nucleotide-binding</keyword>
<name>A0A085LUC0_9BILA</name>
<keyword evidence="12" id="KW-1185">Reference proteome</keyword>
<dbReference type="InterPro" id="IPR003439">
    <property type="entry name" value="ABC_transporter-like_ATP-bd"/>
</dbReference>
<keyword evidence="6" id="KW-0067">ATP-binding</keyword>
<dbReference type="SMART" id="SM00382">
    <property type="entry name" value="AAA"/>
    <property type="match status" value="1"/>
</dbReference>
<evidence type="ECO:0000256" key="1">
    <source>
        <dbReference type="ARBA" id="ARBA00004141"/>
    </source>
</evidence>
<keyword evidence="3" id="KW-0813">Transport</keyword>
<dbReference type="GO" id="GO:0016887">
    <property type="term" value="F:ATP hydrolysis activity"/>
    <property type="evidence" value="ECO:0007669"/>
    <property type="project" value="InterPro"/>
</dbReference>